<reference evidence="2" key="1">
    <citation type="submission" date="2024-07" db="EMBL/GenBank/DDBJ databases">
        <title>Complete genome sequence of Verrucomicrobiaceae bacterium NT6N.</title>
        <authorList>
            <person name="Huang C."/>
            <person name="Takami H."/>
            <person name="Hamasaki K."/>
        </authorList>
    </citation>
    <scope>NUCLEOTIDE SEQUENCE</scope>
    <source>
        <strain evidence="2">NT6N</strain>
    </source>
</reference>
<dbReference type="EMBL" id="AP026866">
    <property type="protein sequence ID" value="BDS07520.1"/>
    <property type="molecule type" value="Genomic_DNA"/>
</dbReference>
<feature type="transmembrane region" description="Helical" evidence="1">
    <location>
        <begin position="15"/>
        <end position="35"/>
    </location>
</feature>
<organism evidence="2">
    <name type="scientific">Oceaniferula spumae</name>
    <dbReference type="NCBI Taxonomy" id="2979115"/>
    <lineage>
        <taxon>Bacteria</taxon>
        <taxon>Pseudomonadati</taxon>
        <taxon>Verrucomicrobiota</taxon>
        <taxon>Verrucomicrobiia</taxon>
        <taxon>Verrucomicrobiales</taxon>
        <taxon>Verrucomicrobiaceae</taxon>
        <taxon>Oceaniferula</taxon>
    </lineage>
</organism>
<keyword evidence="1" id="KW-1133">Transmembrane helix</keyword>
<protein>
    <submittedName>
        <fullName evidence="2">Uncharacterized protein</fullName>
    </submittedName>
</protein>
<gene>
    <name evidence="2" type="ORF">NT6N_25600</name>
</gene>
<sequence length="149" mass="16273">MDFNEETQKLGGNAVIRYALLLLGLLIFLLSQGILTWKSTSARDAAGQVEAVQYKIALLEKEKADSDSADDKKEYSEEIKGLKENDMEKVRMEAAEENVDSKTGIWLWSMARLKGIGIMCLGLLVIAGTGGSHEKIGALIALGLLVTRM</sequence>
<keyword evidence="1" id="KW-0472">Membrane</keyword>
<keyword evidence="1" id="KW-0812">Transmembrane</keyword>
<name>A0AAT9FNJ2_9BACT</name>
<evidence type="ECO:0000313" key="2">
    <source>
        <dbReference type="EMBL" id="BDS07520.1"/>
    </source>
</evidence>
<dbReference type="AlphaFoldDB" id="A0AAT9FNJ2"/>
<accession>A0AAT9FNJ2</accession>
<evidence type="ECO:0000256" key="1">
    <source>
        <dbReference type="SAM" id="Phobius"/>
    </source>
</evidence>
<proteinExistence type="predicted"/>
<dbReference type="KEGG" id="osu:NT6N_25600"/>